<dbReference type="AlphaFoldDB" id="A0A8X6PKD5"/>
<organism evidence="2 3">
    <name type="scientific">Nephila pilipes</name>
    <name type="common">Giant wood spider</name>
    <name type="synonym">Nephila maculata</name>
    <dbReference type="NCBI Taxonomy" id="299642"/>
    <lineage>
        <taxon>Eukaryota</taxon>
        <taxon>Metazoa</taxon>
        <taxon>Ecdysozoa</taxon>
        <taxon>Arthropoda</taxon>
        <taxon>Chelicerata</taxon>
        <taxon>Arachnida</taxon>
        <taxon>Araneae</taxon>
        <taxon>Araneomorphae</taxon>
        <taxon>Entelegynae</taxon>
        <taxon>Araneoidea</taxon>
        <taxon>Nephilidae</taxon>
        <taxon>Nephila</taxon>
    </lineage>
</organism>
<dbReference type="EMBL" id="BMAW01021231">
    <property type="protein sequence ID" value="GFT71983.1"/>
    <property type="molecule type" value="Genomic_DNA"/>
</dbReference>
<gene>
    <name evidence="2" type="ORF">NPIL_485141</name>
</gene>
<name>A0A8X6PKD5_NEPPI</name>
<keyword evidence="1" id="KW-0472">Membrane</keyword>
<keyword evidence="1" id="KW-1133">Transmembrane helix</keyword>
<proteinExistence type="predicted"/>
<evidence type="ECO:0000256" key="1">
    <source>
        <dbReference type="SAM" id="Phobius"/>
    </source>
</evidence>
<dbReference type="Proteomes" id="UP000887013">
    <property type="component" value="Unassembled WGS sequence"/>
</dbReference>
<reference evidence="2" key="1">
    <citation type="submission" date="2020-08" db="EMBL/GenBank/DDBJ databases">
        <title>Multicomponent nature underlies the extraordinary mechanical properties of spider dragline silk.</title>
        <authorList>
            <person name="Kono N."/>
            <person name="Nakamura H."/>
            <person name="Mori M."/>
            <person name="Yoshida Y."/>
            <person name="Ohtoshi R."/>
            <person name="Malay A.D."/>
            <person name="Moran D.A.P."/>
            <person name="Tomita M."/>
            <person name="Numata K."/>
            <person name="Arakawa K."/>
        </authorList>
    </citation>
    <scope>NUCLEOTIDE SEQUENCE</scope>
</reference>
<keyword evidence="1" id="KW-0812">Transmembrane</keyword>
<accession>A0A8X6PKD5</accession>
<feature type="transmembrane region" description="Helical" evidence="1">
    <location>
        <begin position="87"/>
        <end position="109"/>
    </location>
</feature>
<comment type="caution">
    <text evidence="2">The sequence shown here is derived from an EMBL/GenBank/DDBJ whole genome shotgun (WGS) entry which is preliminary data.</text>
</comment>
<sequence>MLSDSSRIIFPGECRTESAQVAYGVSLILAGQKCLWACYAAGNRGTSQRDYVRPPSRDGCADLRRMRRKNVGEWCFLLWECTSVKTVLQVNCFGVLMIVVVSSLVSLVWSTDHDSGFLFIDKNKFIHKKLPRKESLSELLIIFPSPFLPTFSIPCESFKERNSVLGRFASVSSHAEKRE</sequence>
<keyword evidence="3" id="KW-1185">Reference proteome</keyword>
<evidence type="ECO:0000313" key="3">
    <source>
        <dbReference type="Proteomes" id="UP000887013"/>
    </source>
</evidence>
<protein>
    <submittedName>
        <fullName evidence="2">Uncharacterized protein</fullName>
    </submittedName>
</protein>
<evidence type="ECO:0000313" key="2">
    <source>
        <dbReference type="EMBL" id="GFT71983.1"/>
    </source>
</evidence>